<name>A0AAU6SGV4_9MICO</name>
<accession>A0AAU6SGV4</accession>
<dbReference type="AlphaFoldDB" id="A0AAU6SGV4"/>
<dbReference type="RefSeq" id="WP_349426858.1">
    <property type="nucleotide sequence ID" value="NZ_CP151632.1"/>
</dbReference>
<sequence length="99" mass="10440">MPLSGHVWGRYSDPTGDAMRGAVRFRRVEPAHLPDAEPPATIAPRLVTATLDATGLAEADLAIGTYEVSFALVGASLPRFRLDVTADNTVENPGAIIPS</sequence>
<protein>
    <submittedName>
        <fullName evidence="1">Uncharacterized protein</fullName>
    </submittedName>
</protein>
<proteinExistence type="predicted"/>
<organism evidence="1">
    <name type="scientific">Microbacterium sp. LWS13-1.2</name>
    <dbReference type="NCBI Taxonomy" id="3135264"/>
    <lineage>
        <taxon>Bacteria</taxon>
        <taxon>Bacillati</taxon>
        <taxon>Actinomycetota</taxon>
        <taxon>Actinomycetes</taxon>
        <taxon>Micrococcales</taxon>
        <taxon>Microbacteriaceae</taxon>
        <taxon>Microbacterium</taxon>
    </lineage>
</organism>
<reference evidence="1" key="1">
    <citation type="submission" date="2024-04" db="EMBL/GenBank/DDBJ databases">
        <authorList>
            <person name="Roder T."/>
            <person name="Oberhansli S."/>
            <person name="Kreuzer M."/>
        </authorList>
    </citation>
    <scope>NUCLEOTIDE SEQUENCE</scope>
    <source>
        <strain evidence="1">LWS13-1.2</strain>
    </source>
</reference>
<dbReference type="EMBL" id="CP151632">
    <property type="protein sequence ID" value="WZO36057.1"/>
    <property type="molecule type" value="Genomic_DNA"/>
</dbReference>
<evidence type="ECO:0000313" key="1">
    <source>
        <dbReference type="EMBL" id="WZO36057.1"/>
    </source>
</evidence>
<gene>
    <name evidence="1" type="ORF">MRBLWS13_003773</name>
</gene>